<dbReference type="Gramene" id="OPUNC11G02500.1">
    <property type="protein sequence ID" value="OPUNC11G02500.1"/>
    <property type="gene ID" value="OPUNC11G02500"/>
</dbReference>
<proteinExistence type="predicted"/>
<keyword evidence="2" id="KW-1185">Reference proteome</keyword>
<dbReference type="AlphaFoldDB" id="A0A0E0MCD3"/>
<evidence type="ECO:0000313" key="1">
    <source>
        <dbReference type="EnsemblPlants" id="OPUNC11G02500.1"/>
    </source>
</evidence>
<name>A0A0E0MCD3_ORYPU</name>
<protein>
    <submittedName>
        <fullName evidence="1">Uncharacterized protein</fullName>
    </submittedName>
</protein>
<reference evidence="1" key="1">
    <citation type="submission" date="2015-04" db="UniProtKB">
        <authorList>
            <consortium name="EnsemblPlants"/>
        </authorList>
    </citation>
    <scope>IDENTIFICATION</scope>
</reference>
<sequence length="176" mass="19172">MKPIIELLVYTAEDTRAKMPSVMFTKVWNVTTAWSVPLLEPRPNIKHLVCVSLGESTMSMSVVQVTFSTISSSMESIDVWAHVTTASTVRLETTLGLKQFVEHLVGARGDGATGDRDGGALRTAVVALMMKEEEEKEKRSTRVPPAAQVAVAAVMAEAAVAEAKLTNEIKRRCQLE</sequence>
<organism evidence="1">
    <name type="scientific">Oryza punctata</name>
    <name type="common">Red rice</name>
    <dbReference type="NCBI Taxonomy" id="4537"/>
    <lineage>
        <taxon>Eukaryota</taxon>
        <taxon>Viridiplantae</taxon>
        <taxon>Streptophyta</taxon>
        <taxon>Embryophyta</taxon>
        <taxon>Tracheophyta</taxon>
        <taxon>Spermatophyta</taxon>
        <taxon>Magnoliopsida</taxon>
        <taxon>Liliopsida</taxon>
        <taxon>Poales</taxon>
        <taxon>Poaceae</taxon>
        <taxon>BOP clade</taxon>
        <taxon>Oryzoideae</taxon>
        <taxon>Oryzeae</taxon>
        <taxon>Oryzinae</taxon>
        <taxon>Oryza</taxon>
    </lineage>
</organism>
<dbReference type="Proteomes" id="UP000026962">
    <property type="component" value="Chromosome 11"/>
</dbReference>
<dbReference type="EnsemblPlants" id="OPUNC11G02500.1">
    <property type="protein sequence ID" value="OPUNC11G02500.1"/>
    <property type="gene ID" value="OPUNC11G02500"/>
</dbReference>
<evidence type="ECO:0000313" key="2">
    <source>
        <dbReference type="Proteomes" id="UP000026962"/>
    </source>
</evidence>
<accession>A0A0E0MCD3</accession>
<dbReference type="HOGENOM" id="CLU_1527603_0_0_1"/>
<reference evidence="1" key="2">
    <citation type="submission" date="2018-05" db="EMBL/GenBank/DDBJ databases">
        <title>OpunRS2 (Oryza punctata Reference Sequence Version 2).</title>
        <authorList>
            <person name="Zhang J."/>
            <person name="Kudrna D."/>
            <person name="Lee S."/>
            <person name="Talag J."/>
            <person name="Welchert J."/>
            <person name="Wing R.A."/>
        </authorList>
    </citation>
    <scope>NUCLEOTIDE SEQUENCE [LARGE SCALE GENOMIC DNA]</scope>
</reference>